<dbReference type="SUPFAM" id="SSF51197">
    <property type="entry name" value="Clavaminate synthase-like"/>
    <property type="match status" value="1"/>
</dbReference>
<gene>
    <name evidence="1" type="ORF">S2091_4358</name>
</gene>
<organism evidence="1 2">
    <name type="scientific">Solimicrobium silvestre</name>
    <dbReference type="NCBI Taxonomy" id="2099400"/>
    <lineage>
        <taxon>Bacteria</taxon>
        <taxon>Pseudomonadati</taxon>
        <taxon>Pseudomonadota</taxon>
        <taxon>Betaproteobacteria</taxon>
        <taxon>Burkholderiales</taxon>
        <taxon>Oxalobacteraceae</taxon>
        <taxon>Solimicrobium</taxon>
    </lineage>
</organism>
<keyword evidence="2" id="KW-1185">Reference proteome</keyword>
<reference evidence="1 2" key="1">
    <citation type="submission" date="2018-02" db="EMBL/GenBank/DDBJ databases">
        <title>Solimicrobium silvestre gen. nov., sp. nov., isolated from alpine forest soil.</title>
        <authorList>
            <person name="Margesin R."/>
            <person name="Albuquerque L."/>
            <person name="Zhang D.-C."/>
            <person name="Froufe H.J.C."/>
            <person name="Severino R."/>
            <person name="Roxo I."/>
            <person name="Egas C."/>
            <person name="Da Costa M.S."/>
        </authorList>
    </citation>
    <scope>NUCLEOTIDE SEQUENCE [LARGE SCALE GENOMIC DNA]</scope>
    <source>
        <strain evidence="1 2">S20-91</strain>
    </source>
</reference>
<dbReference type="GO" id="GO:0016706">
    <property type="term" value="F:2-oxoglutarate-dependent dioxygenase activity"/>
    <property type="evidence" value="ECO:0007669"/>
    <property type="project" value="UniProtKB-ARBA"/>
</dbReference>
<name>A0A2S9GTB5_9BURK</name>
<dbReference type="OrthoDB" id="9791262at2"/>
<evidence type="ECO:0000313" key="1">
    <source>
        <dbReference type="EMBL" id="PRC90957.1"/>
    </source>
</evidence>
<evidence type="ECO:0000313" key="2">
    <source>
        <dbReference type="Proteomes" id="UP000237839"/>
    </source>
</evidence>
<accession>A0A2S9GTB5</accession>
<dbReference type="RefSeq" id="WP_105534084.1">
    <property type="nucleotide sequence ID" value="NZ_PUGF01000032.1"/>
</dbReference>
<dbReference type="Pfam" id="PF05721">
    <property type="entry name" value="PhyH"/>
    <property type="match status" value="1"/>
</dbReference>
<dbReference type="EMBL" id="PUGF01000032">
    <property type="protein sequence ID" value="PRC90957.1"/>
    <property type="molecule type" value="Genomic_DNA"/>
</dbReference>
<comment type="caution">
    <text evidence="1">The sequence shown here is derived from an EMBL/GenBank/DDBJ whole genome shotgun (WGS) entry which is preliminary data.</text>
</comment>
<dbReference type="AlphaFoldDB" id="A0A2S9GTB5"/>
<dbReference type="Proteomes" id="UP000237839">
    <property type="component" value="Unassembled WGS sequence"/>
</dbReference>
<sequence length="364" mass="40663">MSTTPGNQDLAQFFKAGHFLLSDANSPDVMQRIVAAMNRLKVAYPFGFDHANGFGASTMKPRLAAPLPSDRAPTIIYHNVGFLEPDLLLPLHNPVIIDMVERVVGKDFYLSNVWLQVVPPHTGRMGYHKDEHGSISITMPLDTIGWNSGSTCLVPASHRNTPPPNFCMPDIMLEHGREAQLTGSLGDVVFFTPETWHGRAANQTDQPTCRLFYNFYSRASRDATRWSPCITADKVAEVAETLPVQYRHMLRIDPAKPKPTATQGRFTTWVMRNGSSSSAANLSAVLREYFYWRFTFNTPIVKDARGQSLPAYRTTITESEQFSLLEYICHLNAMRTVKNGVRMTLNYWMSVFGIGGRAVAKGGD</sequence>
<keyword evidence="1" id="KW-0560">Oxidoreductase</keyword>
<dbReference type="InterPro" id="IPR008775">
    <property type="entry name" value="Phytyl_CoA_dOase-like"/>
</dbReference>
<protein>
    <submittedName>
        <fullName evidence="1">Phytanoyl-CoA dioxygenase (PhyH)</fullName>
    </submittedName>
</protein>
<proteinExistence type="predicted"/>
<keyword evidence="1" id="KW-0223">Dioxygenase</keyword>
<dbReference type="Gene3D" id="2.60.120.620">
    <property type="entry name" value="q2cbj1_9rhob like domain"/>
    <property type="match status" value="1"/>
</dbReference>